<dbReference type="PANTHER" id="PTHR12129">
    <property type="entry name" value="HEPARAN SULFATE 2-O-SULFOTRANSFERASE"/>
    <property type="match status" value="1"/>
</dbReference>
<evidence type="ECO:0000256" key="6">
    <source>
        <dbReference type="ARBA" id="ARBA00023034"/>
    </source>
</evidence>
<feature type="domain" description="Sulfotransferase" evidence="9">
    <location>
        <begin position="61"/>
        <end position="109"/>
    </location>
</feature>
<keyword evidence="3" id="KW-0812">Transmembrane</keyword>
<dbReference type="AlphaFoldDB" id="A0A1U9K9R5"/>
<dbReference type="Pfam" id="PF06990">
    <property type="entry name" value="Gal-3-0_sulfotr"/>
    <property type="match status" value="1"/>
</dbReference>
<comment type="subcellular location">
    <subcellularLocation>
        <location evidence="1">Golgi apparatus membrane</location>
        <topology evidence="1">Single-pass type II membrane protein</topology>
    </subcellularLocation>
</comment>
<evidence type="ECO:0000256" key="3">
    <source>
        <dbReference type="ARBA" id="ARBA00022692"/>
    </source>
</evidence>
<protein>
    <recommendedName>
        <fullName evidence="9">Sulfotransferase domain-containing protein</fullName>
    </recommendedName>
</protein>
<dbReference type="Gene3D" id="3.40.50.300">
    <property type="entry name" value="P-loop containing nucleotide triphosphate hydrolases"/>
    <property type="match status" value="1"/>
</dbReference>
<evidence type="ECO:0000256" key="1">
    <source>
        <dbReference type="ARBA" id="ARBA00004323"/>
    </source>
</evidence>
<dbReference type="SUPFAM" id="SSF52540">
    <property type="entry name" value="P-loop containing nucleoside triphosphate hydrolases"/>
    <property type="match status" value="1"/>
</dbReference>
<dbReference type="GO" id="GO:0016020">
    <property type="term" value="C:membrane"/>
    <property type="evidence" value="ECO:0007669"/>
    <property type="project" value="InterPro"/>
</dbReference>
<evidence type="ECO:0000256" key="4">
    <source>
        <dbReference type="ARBA" id="ARBA00022968"/>
    </source>
</evidence>
<dbReference type="PANTHER" id="PTHR12129:SF15">
    <property type="entry name" value="URONYL 2-SULFOTRANSFERASE"/>
    <property type="match status" value="1"/>
</dbReference>
<evidence type="ECO:0000259" key="9">
    <source>
        <dbReference type="Pfam" id="PF00685"/>
    </source>
</evidence>
<accession>A0A1U9K9R5</accession>
<dbReference type="InterPro" id="IPR007734">
    <property type="entry name" value="Heparan_SO4_2-O-STrfase"/>
</dbReference>
<dbReference type="RefSeq" id="WP_077720648.1">
    <property type="nucleotide sequence ID" value="NZ_CP019699.1"/>
</dbReference>
<dbReference type="OrthoDB" id="7981249at2"/>
<organism evidence="10 11">
    <name type="scientific">Novibacillus thermophilus</name>
    <dbReference type="NCBI Taxonomy" id="1471761"/>
    <lineage>
        <taxon>Bacteria</taxon>
        <taxon>Bacillati</taxon>
        <taxon>Bacillota</taxon>
        <taxon>Bacilli</taxon>
        <taxon>Bacillales</taxon>
        <taxon>Thermoactinomycetaceae</taxon>
        <taxon>Novibacillus</taxon>
    </lineage>
</organism>
<evidence type="ECO:0000313" key="10">
    <source>
        <dbReference type="EMBL" id="AQS56782.1"/>
    </source>
</evidence>
<sequence>MILIYTHIPKTGGNTFASVLYSQYHYQKEVCSVYLRESLPPKVDFGKIKLIVGHLQFGLHKDIPRPCQYITMLRDPVDRVVSHYYFNLKFHNKKPQDSPFDQFVKKHTNVQTRWVAGEDRADVQLAKKHIEKHFIAVGITERFNESLYLMKQKLGWGDITYKQYNVNRKRPKTDAISPEMIDLIKEHNALDIELYNWVRRQVEHEIQHLDTKSREELKQIKDRLCKGASPDYANPYDFV</sequence>
<evidence type="ECO:0000256" key="5">
    <source>
        <dbReference type="ARBA" id="ARBA00022989"/>
    </source>
</evidence>
<dbReference type="KEGG" id="ntr:B0W44_14520"/>
<dbReference type="GO" id="GO:0001733">
    <property type="term" value="F:galactosylceramide sulfotransferase activity"/>
    <property type="evidence" value="ECO:0007669"/>
    <property type="project" value="InterPro"/>
</dbReference>
<keyword evidence="11" id="KW-1185">Reference proteome</keyword>
<keyword evidence="7" id="KW-0472">Membrane</keyword>
<dbReference type="EMBL" id="CP019699">
    <property type="protein sequence ID" value="AQS56782.1"/>
    <property type="molecule type" value="Genomic_DNA"/>
</dbReference>
<dbReference type="Pfam" id="PF00685">
    <property type="entry name" value="Sulfotransfer_1"/>
    <property type="match status" value="1"/>
</dbReference>
<name>A0A1U9K9R5_9BACL</name>
<reference evidence="10 11" key="1">
    <citation type="journal article" date="2015" name="Int. J. Syst. Evol. Microbiol.">
        <title>Novibacillus thermophilus gen. nov., sp. nov., a Gram-staining-negative and moderately thermophilic member of the family Thermoactinomycetaceae.</title>
        <authorList>
            <person name="Yang G."/>
            <person name="Chen J."/>
            <person name="Zhou S."/>
        </authorList>
    </citation>
    <scope>NUCLEOTIDE SEQUENCE [LARGE SCALE GENOMIC DNA]</scope>
    <source>
        <strain evidence="10 11">SG-1</strain>
    </source>
</reference>
<dbReference type="Proteomes" id="UP000188603">
    <property type="component" value="Chromosome"/>
</dbReference>
<keyword evidence="8" id="KW-0325">Glycoprotein</keyword>
<dbReference type="GO" id="GO:0009247">
    <property type="term" value="P:glycolipid biosynthetic process"/>
    <property type="evidence" value="ECO:0007669"/>
    <property type="project" value="InterPro"/>
</dbReference>
<evidence type="ECO:0000313" key="11">
    <source>
        <dbReference type="Proteomes" id="UP000188603"/>
    </source>
</evidence>
<keyword evidence="6" id="KW-0333">Golgi apparatus</keyword>
<gene>
    <name evidence="10" type="ORF">B0W44_14520</name>
</gene>
<evidence type="ECO:0000256" key="7">
    <source>
        <dbReference type="ARBA" id="ARBA00023136"/>
    </source>
</evidence>
<keyword evidence="2" id="KW-0808">Transferase</keyword>
<dbReference type="STRING" id="1471761.B0W44_14520"/>
<keyword evidence="4" id="KW-0735">Signal-anchor</keyword>
<keyword evidence="5" id="KW-1133">Transmembrane helix</keyword>
<dbReference type="InterPro" id="IPR000863">
    <property type="entry name" value="Sulfotransferase_dom"/>
</dbReference>
<dbReference type="InterPro" id="IPR027417">
    <property type="entry name" value="P-loop_NTPase"/>
</dbReference>
<evidence type="ECO:0000256" key="2">
    <source>
        <dbReference type="ARBA" id="ARBA00022679"/>
    </source>
</evidence>
<proteinExistence type="predicted"/>
<dbReference type="InterPro" id="IPR009729">
    <property type="entry name" value="Gal-3-0_sulfotransfrase"/>
</dbReference>
<evidence type="ECO:0000256" key="8">
    <source>
        <dbReference type="ARBA" id="ARBA00023180"/>
    </source>
</evidence>